<dbReference type="InterPro" id="IPR020097">
    <property type="entry name" value="PsdUridine_synth_TruA_a/b_dom"/>
</dbReference>
<dbReference type="AlphaFoldDB" id="S2E4S7"/>
<dbReference type="InterPro" id="IPR020095">
    <property type="entry name" value="PsdUridine_synth_TruA_C"/>
</dbReference>
<comment type="function">
    <text evidence="4">Formation of pseudouridine at positions 38, 39 and 40 in the anticodon stem and loop of transfer RNAs.</text>
</comment>
<dbReference type="PANTHER" id="PTHR11142:SF0">
    <property type="entry name" value="TRNA PSEUDOURIDINE SYNTHASE-LIKE 1"/>
    <property type="match status" value="1"/>
</dbReference>
<dbReference type="Pfam" id="PF01416">
    <property type="entry name" value="PseudoU_synth_1"/>
    <property type="match status" value="1"/>
</dbReference>
<dbReference type="EC" id="5.4.99.12" evidence="4"/>
<dbReference type="Proteomes" id="UP000006073">
    <property type="component" value="Unassembled WGS sequence"/>
</dbReference>
<evidence type="ECO:0000256" key="7">
    <source>
        <dbReference type="RuleBase" id="RU003792"/>
    </source>
</evidence>
<keyword evidence="9" id="KW-0456">Lyase</keyword>
<feature type="domain" description="Pseudouridine synthase I TruA alpha/beta" evidence="8">
    <location>
        <begin position="169"/>
        <end position="277"/>
    </location>
</feature>
<dbReference type="Gene3D" id="3.30.70.660">
    <property type="entry name" value="Pseudouridine synthase I, catalytic domain, C-terminal subdomain"/>
    <property type="match status" value="1"/>
</dbReference>
<dbReference type="GO" id="GO:0016829">
    <property type="term" value="F:lyase activity"/>
    <property type="evidence" value="ECO:0007669"/>
    <property type="project" value="UniProtKB-KW"/>
</dbReference>
<dbReference type="EMBL" id="ALWO02000012">
    <property type="protein sequence ID" value="EOZ99556.1"/>
    <property type="molecule type" value="Genomic_DNA"/>
</dbReference>
<comment type="similarity">
    <text evidence="1 4 7">Belongs to the tRNA pseudouridine synthase TruA family.</text>
</comment>
<accession>S2E4S7</accession>
<dbReference type="STRING" id="1189612.A33Q_0561"/>
<keyword evidence="3 4" id="KW-0413">Isomerase</keyword>
<evidence type="ECO:0000313" key="9">
    <source>
        <dbReference type="EMBL" id="EOZ99556.1"/>
    </source>
</evidence>
<proteinExistence type="inferred from homology"/>
<protein>
    <recommendedName>
        <fullName evidence="4">tRNA pseudouridine synthase A</fullName>
        <ecNumber evidence="4">5.4.99.12</ecNumber>
    </recommendedName>
    <alternativeName>
        <fullName evidence="4">tRNA pseudouridine(38-40) synthase</fullName>
    </alternativeName>
    <alternativeName>
        <fullName evidence="4">tRNA pseudouridylate synthase I</fullName>
    </alternativeName>
    <alternativeName>
        <fullName evidence="4">tRNA-uridine isomerase I</fullName>
    </alternativeName>
</protein>
<evidence type="ECO:0000256" key="4">
    <source>
        <dbReference type="HAMAP-Rule" id="MF_00171"/>
    </source>
</evidence>
<evidence type="ECO:0000259" key="8">
    <source>
        <dbReference type="Pfam" id="PF01416"/>
    </source>
</evidence>
<feature type="active site" description="Nucleophile" evidence="4 5">
    <location>
        <position position="76"/>
    </location>
</feature>
<evidence type="ECO:0000256" key="2">
    <source>
        <dbReference type="ARBA" id="ARBA00022694"/>
    </source>
</evidence>
<reference evidence="9 10" key="1">
    <citation type="journal article" date="2013" name="Genome Announc.">
        <title>Draft Genome Sequence of Indibacter alkaliphilus Strain LW1T, Isolated from Lonar Lake, a Haloalkaline Lake in the Buldana District of Maharashtra, India.</title>
        <authorList>
            <person name="Singh A."/>
            <person name="Kumar Jangir P."/>
            <person name="Sharma R."/>
            <person name="Singh A."/>
            <person name="Kumar Pinnaka A."/>
            <person name="Shivaji S."/>
        </authorList>
    </citation>
    <scope>NUCLEOTIDE SEQUENCE [LARGE SCALE GENOMIC DNA]</scope>
    <source>
        <strain evidence="10">CCUG 57479 / KCTC 22604 / LW1</strain>
    </source>
</reference>
<keyword evidence="2 4" id="KW-0819">tRNA processing</keyword>
<evidence type="ECO:0000313" key="10">
    <source>
        <dbReference type="Proteomes" id="UP000006073"/>
    </source>
</evidence>
<evidence type="ECO:0000256" key="5">
    <source>
        <dbReference type="PIRSR" id="PIRSR001430-1"/>
    </source>
</evidence>
<comment type="caution">
    <text evidence="4">Lacks conserved residue(s) required for the propagation of feature annotation.</text>
</comment>
<dbReference type="HAMAP" id="MF_00171">
    <property type="entry name" value="TruA"/>
    <property type="match status" value="1"/>
</dbReference>
<comment type="subunit">
    <text evidence="4">Homodimer.</text>
</comment>
<sequence length="279" mass="31774">MAGFFPFDDFLTFGSNNDQMQNRPYTYLFYIQYLGLRYSGWQRQKGVKTIQGSLERGLRFVLGHEDFNILGASRTDSGVSCREGAFELFLKEALLIPDFIQKVNQNLPTDIRIIRMQPVSPSFNIIQDVVSKSYTYNFLFGEKPDPFQNPVAAFFPGYPDLQLMQKGVKLFQGKHDFKRFCSVDKVTENYIREIYSSEVILDKSFDHEEGPYIKVIFRVSGKGFLRYQVRIMAGALADLGLGRLGFSELEESLRVPEGKPLAIAAPACGLTLDQVNFSF</sequence>
<name>S2E4S7_INDAL</name>
<evidence type="ECO:0000256" key="6">
    <source>
        <dbReference type="PIRSR" id="PIRSR001430-2"/>
    </source>
</evidence>
<dbReference type="GO" id="GO:0003723">
    <property type="term" value="F:RNA binding"/>
    <property type="evidence" value="ECO:0007669"/>
    <property type="project" value="InterPro"/>
</dbReference>
<dbReference type="InterPro" id="IPR020103">
    <property type="entry name" value="PsdUridine_synth_cat_dom_sf"/>
</dbReference>
<dbReference type="GO" id="GO:0031119">
    <property type="term" value="P:tRNA pseudouridine synthesis"/>
    <property type="evidence" value="ECO:0007669"/>
    <property type="project" value="UniProtKB-UniRule"/>
</dbReference>
<evidence type="ECO:0000256" key="1">
    <source>
        <dbReference type="ARBA" id="ARBA00009375"/>
    </source>
</evidence>
<keyword evidence="10" id="KW-1185">Reference proteome</keyword>
<dbReference type="PANTHER" id="PTHR11142">
    <property type="entry name" value="PSEUDOURIDYLATE SYNTHASE"/>
    <property type="match status" value="1"/>
</dbReference>
<dbReference type="GO" id="GO:0160147">
    <property type="term" value="F:tRNA pseudouridine(38-40) synthase activity"/>
    <property type="evidence" value="ECO:0007669"/>
    <property type="project" value="UniProtKB-EC"/>
</dbReference>
<gene>
    <name evidence="4" type="primary">truA</name>
    <name evidence="9" type="ORF">A33Q_0561</name>
</gene>
<organism evidence="9 10">
    <name type="scientific">Indibacter alkaliphilus (strain CCUG 57479 / KCTC 22604 / LW1)</name>
    <dbReference type="NCBI Taxonomy" id="1189612"/>
    <lineage>
        <taxon>Bacteria</taxon>
        <taxon>Pseudomonadati</taxon>
        <taxon>Bacteroidota</taxon>
        <taxon>Cytophagia</taxon>
        <taxon>Cytophagales</taxon>
        <taxon>Cyclobacteriaceae</taxon>
    </lineage>
</organism>
<comment type="catalytic activity">
    <reaction evidence="4 7">
        <text>uridine(38/39/40) in tRNA = pseudouridine(38/39/40) in tRNA</text>
        <dbReference type="Rhea" id="RHEA:22376"/>
        <dbReference type="Rhea" id="RHEA-COMP:10085"/>
        <dbReference type="Rhea" id="RHEA-COMP:10087"/>
        <dbReference type="ChEBI" id="CHEBI:65314"/>
        <dbReference type="ChEBI" id="CHEBI:65315"/>
        <dbReference type="EC" id="5.4.99.12"/>
    </reaction>
</comment>
<dbReference type="eggNOG" id="COG0101">
    <property type="taxonomic scope" value="Bacteria"/>
</dbReference>
<dbReference type="Gene3D" id="3.30.70.580">
    <property type="entry name" value="Pseudouridine synthase I, catalytic domain, N-terminal subdomain"/>
    <property type="match status" value="1"/>
</dbReference>
<feature type="binding site" evidence="4 6">
    <location>
        <position position="134"/>
    </location>
    <ligand>
        <name>substrate</name>
    </ligand>
</feature>
<dbReference type="InterPro" id="IPR020094">
    <property type="entry name" value="TruA/RsuA/RluB/E/F_N"/>
</dbReference>
<evidence type="ECO:0000256" key="3">
    <source>
        <dbReference type="ARBA" id="ARBA00023235"/>
    </source>
</evidence>
<dbReference type="SUPFAM" id="SSF55120">
    <property type="entry name" value="Pseudouridine synthase"/>
    <property type="match status" value="1"/>
</dbReference>
<comment type="caution">
    <text evidence="9">The sequence shown here is derived from an EMBL/GenBank/DDBJ whole genome shotgun (WGS) entry which is preliminary data.</text>
</comment>
<dbReference type="PIRSF" id="PIRSF001430">
    <property type="entry name" value="tRNA_psdUrid_synth"/>
    <property type="match status" value="1"/>
</dbReference>
<dbReference type="InterPro" id="IPR001406">
    <property type="entry name" value="PsdUridine_synth_TruA"/>
</dbReference>